<dbReference type="EMBL" id="JAPVEA010000007">
    <property type="protein sequence ID" value="KAJ5444854.1"/>
    <property type="molecule type" value="Genomic_DNA"/>
</dbReference>
<comment type="caution">
    <text evidence="2">The sequence shown here is derived from an EMBL/GenBank/DDBJ whole genome shotgun (WGS) entry which is preliminary data.</text>
</comment>
<dbReference type="RefSeq" id="XP_056764934.1">
    <property type="nucleotide sequence ID" value="XM_056912108.1"/>
</dbReference>
<dbReference type="Proteomes" id="UP001213681">
    <property type="component" value="Unassembled WGS sequence"/>
</dbReference>
<gene>
    <name evidence="2" type="ORF">N7458_008726</name>
</gene>
<dbReference type="GeneID" id="81602351"/>
<sequence>MKARTLVCLLLAAVRASAVGYISCQDESMTAAGGEGWTGNIPTHNVVYSFDDNNFFYCAGIPGPCADEPGDDKDYYTCEGDYGSERAAFWITGDGCYNIRSGGNHMYCCGADQNGGGHCAPTGFGPGKI</sequence>
<evidence type="ECO:0000256" key="1">
    <source>
        <dbReference type="SAM" id="SignalP"/>
    </source>
</evidence>
<proteinExistence type="predicted"/>
<keyword evidence="3" id="KW-1185">Reference proteome</keyword>
<name>A0AAD6C4B0_9EURO</name>
<dbReference type="AlphaFoldDB" id="A0AAD6C4B0"/>
<accession>A0AAD6C4B0</accession>
<reference evidence="2" key="1">
    <citation type="submission" date="2022-12" db="EMBL/GenBank/DDBJ databases">
        <authorList>
            <person name="Petersen C."/>
        </authorList>
    </citation>
    <scope>NUCLEOTIDE SEQUENCE</scope>
    <source>
        <strain evidence="2">IBT 16125</strain>
    </source>
</reference>
<organism evidence="2 3">
    <name type="scientific">Penicillium daleae</name>
    <dbReference type="NCBI Taxonomy" id="63821"/>
    <lineage>
        <taxon>Eukaryota</taxon>
        <taxon>Fungi</taxon>
        <taxon>Dikarya</taxon>
        <taxon>Ascomycota</taxon>
        <taxon>Pezizomycotina</taxon>
        <taxon>Eurotiomycetes</taxon>
        <taxon>Eurotiomycetidae</taxon>
        <taxon>Eurotiales</taxon>
        <taxon>Aspergillaceae</taxon>
        <taxon>Penicillium</taxon>
    </lineage>
</organism>
<evidence type="ECO:0000313" key="2">
    <source>
        <dbReference type="EMBL" id="KAJ5444854.1"/>
    </source>
</evidence>
<feature type="chain" id="PRO_5041951484" evidence="1">
    <location>
        <begin position="19"/>
        <end position="129"/>
    </location>
</feature>
<reference evidence="2" key="2">
    <citation type="journal article" date="2023" name="IMA Fungus">
        <title>Comparative genomic study of the Penicillium genus elucidates a diverse pangenome and 15 lateral gene transfer events.</title>
        <authorList>
            <person name="Petersen C."/>
            <person name="Sorensen T."/>
            <person name="Nielsen M.R."/>
            <person name="Sondergaard T.E."/>
            <person name="Sorensen J.L."/>
            <person name="Fitzpatrick D.A."/>
            <person name="Frisvad J.C."/>
            <person name="Nielsen K.L."/>
        </authorList>
    </citation>
    <scope>NUCLEOTIDE SEQUENCE</scope>
    <source>
        <strain evidence="2">IBT 16125</strain>
    </source>
</reference>
<keyword evidence="1" id="KW-0732">Signal</keyword>
<feature type="signal peptide" evidence="1">
    <location>
        <begin position="1"/>
        <end position="18"/>
    </location>
</feature>
<evidence type="ECO:0000313" key="3">
    <source>
        <dbReference type="Proteomes" id="UP001213681"/>
    </source>
</evidence>
<protein>
    <submittedName>
        <fullName evidence="2">Uncharacterized protein</fullName>
    </submittedName>
</protein>